<dbReference type="EMBL" id="KN840449">
    <property type="protein sequence ID" value="KIP11084.1"/>
    <property type="molecule type" value="Genomic_DNA"/>
</dbReference>
<keyword evidence="1" id="KW-1133">Transmembrane helix</keyword>
<feature type="transmembrane region" description="Helical" evidence="1">
    <location>
        <begin position="128"/>
        <end position="151"/>
    </location>
</feature>
<feature type="transmembrane region" description="Helical" evidence="1">
    <location>
        <begin position="57"/>
        <end position="78"/>
    </location>
</feature>
<organism evidence="3 4">
    <name type="scientific">Phlebiopsis gigantea (strain 11061_1 CR5-6)</name>
    <name type="common">White-rot fungus</name>
    <name type="synonym">Peniophora gigantea</name>
    <dbReference type="NCBI Taxonomy" id="745531"/>
    <lineage>
        <taxon>Eukaryota</taxon>
        <taxon>Fungi</taxon>
        <taxon>Dikarya</taxon>
        <taxon>Basidiomycota</taxon>
        <taxon>Agaricomycotina</taxon>
        <taxon>Agaricomycetes</taxon>
        <taxon>Polyporales</taxon>
        <taxon>Phanerochaetaceae</taxon>
        <taxon>Phlebiopsis</taxon>
    </lineage>
</organism>
<feature type="transmembrane region" description="Helical" evidence="1">
    <location>
        <begin position="241"/>
        <end position="262"/>
    </location>
</feature>
<feature type="transmembrane region" description="Helical" evidence="1">
    <location>
        <begin position="20"/>
        <end position="45"/>
    </location>
</feature>
<gene>
    <name evidence="3" type="ORF">PHLGIDRAFT_125189</name>
</gene>
<dbReference type="PANTHER" id="PTHR40465">
    <property type="entry name" value="CHROMOSOME 1, WHOLE GENOME SHOTGUN SEQUENCE"/>
    <property type="match status" value="1"/>
</dbReference>
<keyword evidence="1" id="KW-0472">Membrane</keyword>
<dbReference type="OrthoDB" id="2749860at2759"/>
<evidence type="ECO:0000313" key="4">
    <source>
        <dbReference type="Proteomes" id="UP000053257"/>
    </source>
</evidence>
<dbReference type="Pfam" id="PF20152">
    <property type="entry name" value="DUF6534"/>
    <property type="match status" value="1"/>
</dbReference>
<feature type="transmembrane region" description="Helical" evidence="1">
    <location>
        <begin position="207"/>
        <end position="235"/>
    </location>
</feature>
<dbReference type="InterPro" id="IPR045339">
    <property type="entry name" value="DUF6534"/>
</dbReference>
<keyword evidence="1" id="KW-0812">Transmembrane</keyword>
<protein>
    <recommendedName>
        <fullName evidence="2">DUF6534 domain-containing protein</fullName>
    </recommendedName>
</protein>
<accession>A0A0C3P027</accession>
<proteinExistence type="predicted"/>
<dbReference type="Proteomes" id="UP000053257">
    <property type="component" value="Unassembled WGS sequence"/>
</dbReference>
<feature type="transmembrane region" description="Helical" evidence="1">
    <location>
        <begin position="171"/>
        <end position="195"/>
    </location>
</feature>
<evidence type="ECO:0000313" key="3">
    <source>
        <dbReference type="EMBL" id="KIP11084.1"/>
    </source>
</evidence>
<feature type="transmembrane region" description="Helical" evidence="1">
    <location>
        <begin position="98"/>
        <end position="121"/>
    </location>
</feature>
<evidence type="ECO:0000256" key="1">
    <source>
        <dbReference type="SAM" id="Phobius"/>
    </source>
</evidence>
<evidence type="ECO:0000259" key="2">
    <source>
        <dbReference type="Pfam" id="PF20152"/>
    </source>
</evidence>
<feature type="domain" description="DUF6534" evidence="2">
    <location>
        <begin position="181"/>
        <end position="267"/>
    </location>
</feature>
<name>A0A0C3P027_PHLG1</name>
<reference evidence="3 4" key="1">
    <citation type="journal article" date="2014" name="PLoS Genet.">
        <title>Analysis of the Phlebiopsis gigantea genome, transcriptome and secretome provides insight into its pioneer colonization strategies of wood.</title>
        <authorList>
            <person name="Hori C."/>
            <person name="Ishida T."/>
            <person name="Igarashi K."/>
            <person name="Samejima M."/>
            <person name="Suzuki H."/>
            <person name="Master E."/>
            <person name="Ferreira P."/>
            <person name="Ruiz-Duenas F.J."/>
            <person name="Held B."/>
            <person name="Canessa P."/>
            <person name="Larrondo L.F."/>
            <person name="Schmoll M."/>
            <person name="Druzhinina I.S."/>
            <person name="Kubicek C.P."/>
            <person name="Gaskell J.A."/>
            <person name="Kersten P."/>
            <person name="St John F."/>
            <person name="Glasner J."/>
            <person name="Sabat G."/>
            <person name="Splinter BonDurant S."/>
            <person name="Syed K."/>
            <person name="Yadav J."/>
            <person name="Mgbeahuruike A.C."/>
            <person name="Kovalchuk A."/>
            <person name="Asiegbu F.O."/>
            <person name="Lackner G."/>
            <person name="Hoffmeister D."/>
            <person name="Rencoret J."/>
            <person name="Gutierrez A."/>
            <person name="Sun H."/>
            <person name="Lindquist E."/>
            <person name="Barry K."/>
            <person name="Riley R."/>
            <person name="Grigoriev I.V."/>
            <person name="Henrissat B."/>
            <person name="Kues U."/>
            <person name="Berka R.M."/>
            <person name="Martinez A.T."/>
            <person name="Covert S.F."/>
            <person name="Blanchette R.A."/>
            <person name="Cullen D."/>
        </authorList>
    </citation>
    <scope>NUCLEOTIDE SEQUENCE [LARGE SCALE GENOMIC DNA]</scope>
    <source>
        <strain evidence="3 4">11061_1 CR5-6</strain>
    </source>
</reference>
<keyword evidence="4" id="KW-1185">Reference proteome</keyword>
<dbReference type="HOGENOM" id="CLU_046025_5_4_1"/>
<dbReference type="PANTHER" id="PTHR40465:SF1">
    <property type="entry name" value="DUF6534 DOMAIN-CONTAINING PROTEIN"/>
    <property type="match status" value="1"/>
</dbReference>
<dbReference type="AlphaFoldDB" id="A0A0C3P027"/>
<sequence length="323" mass="36071">MGPSVVLPSYDASSNVHETLGVLFLANIFVAILFAITSVQTYIYYHQCAEDGRWMKNVVFFLWGLDALHFAFSTHTVYHYAVSNFTNPGALAKETFSLAGNMIVAGISDLIVTFVLTFRIWKFNTEKTIVKVVIVVIVIASIFMLGSDIAVPILALRGSATYLEFQQHYSWLWYITFGTRAGVDLIIAASFYVMLHPYRSGFRRTSSVIRLVILYTINTCALTSVFAILSVVLYAAIPTSFIGFATAMQLPKLMLNSLLAVLNSRKRMREIISAHDSLAPSALSRPVVLPTSASTRSLYQNKVPVVHHEELRPMPPFFRPQEV</sequence>
<dbReference type="STRING" id="745531.A0A0C3P027"/>